<dbReference type="PANTHER" id="PTHR35218">
    <property type="entry name" value="RNASE H DOMAIN-CONTAINING PROTEIN"/>
    <property type="match status" value="1"/>
</dbReference>
<comment type="caution">
    <text evidence="1">The sequence shown here is derived from an EMBL/GenBank/DDBJ whole genome shotgun (WGS) entry which is preliminary data.</text>
</comment>
<keyword evidence="2" id="KW-1185">Reference proteome</keyword>
<dbReference type="Gene3D" id="3.60.10.10">
    <property type="entry name" value="Endonuclease/exonuclease/phosphatase"/>
    <property type="match status" value="1"/>
</dbReference>
<dbReference type="OrthoDB" id="986383at2759"/>
<proteinExistence type="predicted"/>
<protein>
    <recommendedName>
        <fullName evidence="3">Endonuclease/exonuclease/phosphatase domain-containing protein</fullName>
    </recommendedName>
</protein>
<sequence>MDSSSSNKNKLLVMTWNIQGIDSNNFLYTLKELIRCFNPKVIALGETRISGQQATKVCSKIWFSSQFRVDAQNYRGSTFSNPLINTLEWKNSGKICIDSQALNSHDPEVILLKLQNLLDLIEPHITNNRDTNLIKQELGISLKISLTIALSLTYPTDSLQYQIFFDLLYLKHIGFRMSYLSNA</sequence>
<dbReference type="AlphaFoldDB" id="A0A9Q1GPU0"/>
<name>A0A9Q1GPU0_9CARY</name>
<evidence type="ECO:0000313" key="2">
    <source>
        <dbReference type="Proteomes" id="UP001153076"/>
    </source>
</evidence>
<dbReference type="Proteomes" id="UP001153076">
    <property type="component" value="Unassembled WGS sequence"/>
</dbReference>
<dbReference type="InterPro" id="IPR036691">
    <property type="entry name" value="Endo/exonu/phosph_ase_sf"/>
</dbReference>
<evidence type="ECO:0008006" key="3">
    <source>
        <dbReference type="Google" id="ProtNLM"/>
    </source>
</evidence>
<dbReference type="SUPFAM" id="SSF56219">
    <property type="entry name" value="DNase I-like"/>
    <property type="match status" value="1"/>
</dbReference>
<dbReference type="PANTHER" id="PTHR35218:SF9">
    <property type="entry name" value="ENDONUCLEASE_EXONUCLEASE_PHOSPHATASE DOMAIN-CONTAINING PROTEIN"/>
    <property type="match status" value="1"/>
</dbReference>
<organism evidence="1 2">
    <name type="scientific">Carnegiea gigantea</name>
    <dbReference type="NCBI Taxonomy" id="171969"/>
    <lineage>
        <taxon>Eukaryota</taxon>
        <taxon>Viridiplantae</taxon>
        <taxon>Streptophyta</taxon>
        <taxon>Embryophyta</taxon>
        <taxon>Tracheophyta</taxon>
        <taxon>Spermatophyta</taxon>
        <taxon>Magnoliopsida</taxon>
        <taxon>eudicotyledons</taxon>
        <taxon>Gunneridae</taxon>
        <taxon>Pentapetalae</taxon>
        <taxon>Caryophyllales</taxon>
        <taxon>Cactineae</taxon>
        <taxon>Cactaceae</taxon>
        <taxon>Cactoideae</taxon>
        <taxon>Echinocereeae</taxon>
        <taxon>Carnegiea</taxon>
    </lineage>
</organism>
<dbReference type="EMBL" id="JAKOGI010002104">
    <property type="protein sequence ID" value="KAJ8422940.1"/>
    <property type="molecule type" value="Genomic_DNA"/>
</dbReference>
<evidence type="ECO:0000313" key="1">
    <source>
        <dbReference type="EMBL" id="KAJ8422940.1"/>
    </source>
</evidence>
<gene>
    <name evidence="1" type="ORF">Cgig2_008698</name>
</gene>
<accession>A0A9Q1GPU0</accession>
<reference evidence="1" key="1">
    <citation type="submission" date="2022-04" db="EMBL/GenBank/DDBJ databases">
        <title>Carnegiea gigantea Genome sequencing and assembly v2.</title>
        <authorList>
            <person name="Copetti D."/>
            <person name="Sanderson M.J."/>
            <person name="Burquez A."/>
            <person name="Wojciechowski M.F."/>
        </authorList>
    </citation>
    <scope>NUCLEOTIDE SEQUENCE</scope>
    <source>
        <strain evidence="1">SGP5-SGP5p</strain>
        <tissue evidence="1">Aerial part</tissue>
    </source>
</reference>